<protein>
    <submittedName>
        <fullName evidence="2">Uncharacterized protein</fullName>
    </submittedName>
</protein>
<evidence type="ECO:0000313" key="2">
    <source>
        <dbReference type="EMBL" id="ACU60624.1"/>
    </source>
</evidence>
<keyword evidence="1" id="KW-0812">Transmembrane</keyword>
<reference evidence="3" key="1">
    <citation type="submission" date="2009-08" db="EMBL/GenBank/DDBJ databases">
        <title>The complete genome of Chitinophaga pinensis DSM 2588.</title>
        <authorList>
            <consortium name="US DOE Joint Genome Institute (JGI-PGF)"/>
            <person name="Lucas S."/>
            <person name="Copeland A."/>
            <person name="Lapidus A."/>
            <person name="Glavina del Rio T."/>
            <person name="Dalin E."/>
            <person name="Tice H."/>
            <person name="Bruce D."/>
            <person name="Goodwin L."/>
            <person name="Pitluck S."/>
            <person name="Kyrpides N."/>
            <person name="Mavromatis K."/>
            <person name="Ivanova N."/>
            <person name="Mikhailova N."/>
            <person name="Sims D."/>
            <person name="Meinche L."/>
            <person name="Brettin T."/>
            <person name="Detter J.C."/>
            <person name="Han C."/>
            <person name="Larimer F."/>
            <person name="Land M."/>
            <person name="Hauser L."/>
            <person name="Markowitz V."/>
            <person name="Cheng J.-F."/>
            <person name="Hugenholtz P."/>
            <person name="Woyke T."/>
            <person name="Wu D."/>
            <person name="Spring S."/>
            <person name="Klenk H.-P."/>
            <person name="Eisen J.A."/>
        </authorList>
    </citation>
    <scope>NUCLEOTIDE SEQUENCE [LARGE SCALE GENOMIC DNA]</scope>
    <source>
        <strain evidence="3">ATCC 43595 / DSM 2588 / LMG 13176 / NBRC 15968 / NCIMB 11800 / UQM 2034</strain>
    </source>
</reference>
<keyword evidence="1" id="KW-1133">Transmembrane helix</keyword>
<gene>
    <name evidence="2" type="ordered locus">Cpin_3157</name>
</gene>
<feature type="transmembrane region" description="Helical" evidence="1">
    <location>
        <begin position="47"/>
        <end position="71"/>
    </location>
</feature>
<dbReference type="EMBL" id="CP001699">
    <property type="protein sequence ID" value="ACU60624.1"/>
    <property type="molecule type" value="Genomic_DNA"/>
</dbReference>
<sequence>MGAKGVERYANEFGTFGVTFPVVVEHAEGVLLLWWQLLKGYLKIVPLLQLGFALLALVNRVFPGVVFLLSVDEVSPFSFKLRLLTFYVVETPVMDHNEQERLERFVHALPQFLFPHFYETFLHKIFRSSSFSYHAECFVV</sequence>
<keyword evidence="1" id="KW-0472">Membrane</keyword>
<dbReference type="KEGG" id="cpi:Cpin_3157"/>
<reference evidence="2 3" key="2">
    <citation type="journal article" date="2010" name="Stand. Genomic Sci.">
        <title>Complete genome sequence of Chitinophaga pinensis type strain (UQM 2034).</title>
        <authorList>
            <person name="Glavina Del Rio T."/>
            <person name="Abt B."/>
            <person name="Spring S."/>
            <person name="Lapidus A."/>
            <person name="Nolan M."/>
            <person name="Tice H."/>
            <person name="Copeland A."/>
            <person name="Cheng J.F."/>
            <person name="Chen F."/>
            <person name="Bruce D."/>
            <person name="Goodwin L."/>
            <person name="Pitluck S."/>
            <person name="Ivanova N."/>
            <person name="Mavromatis K."/>
            <person name="Mikhailova N."/>
            <person name="Pati A."/>
            <person name="Chen A."/>
            <person name="Palaniappan K."/>
            <person name="Land M."/>
            <person name="Hauser L."/>
            <person name="Chang Y.J."/>
            <person name="Jeffries C.D."/>
            <person name="Chain P."/>
            <person name="Saunders E."/>
            <person name="Detter J.C."/>
            <person name="Brettin T."/>
            <person name="Rohde M."/>
            <person name="Goker M."/>
            <person name="Bristow J."/>
            <person name="Eisen J.A."/>
            <person name="Markowitz V."/>
            <person name="Hugenholtz P."/>
            <person name="Kyrpides N.C."/>
            <person name="Klenk H.P."/>
            <person name="Lucas S."/>
        </authorList>
    </citation>
    <scope>NUCLEOTIDE SEQUENCE [LARGE SCALE GENOMIC DNA]</scope>
    <source>
        <strain evidence="3">ATCC 43595 / DSM 2588 / LMG 13176 / NBRC 15968 / NCIMB 11800 / UQM 2034</strain>
    </source>
</reference>
<evidence type="ECO:0000256" key="1">
    <source>
        <dbReference type="SAM" id="Phobius"/>
    </source>
</evidence>
<proteinExistence type="predicted"/>
<feature type="transmembrane region" description="Helical" evidence="1">
    <location>
        <begin position="12"/>
        <end position="35"/>
    </location>
</feature>
<evidence type="ECO:0000313" key="3">
    <source>
        <dbReference type="Proteomes" id="UP000002215"/>
    </source>
</evidence>
<dbReference type="Proteomes" id="UP000002215">
    <property type="component" value="Chromosome"/>
</dbReference>
<accession>A0A979G4G2</accession>
<dbReference type="AlphaFoldDB" id="A0A979G4G2"/>
<organism evidence="2 3">
    <name type="scientific">Chitinophaga pinensis (strain ATCC 43595 / DSM 2588 / LMG 13176 / NBRC 15968 / NCIMB 11800 / UQM 2034)</name>
    <dbReference type="NCBI Taxonomy" id="485918"/>
    <lineage>
        <taxon>Bacteria</taxon>
        <taxon>Pseudomonadati</taxon>
        <taxon>Bacteroidota</taxon>
        <taxon>Chitinophagia</taxon>
        <taxon>Chitinophagales</taxon>
        <taxon>Chitinophagaceae</taxon>
        <taxon>Chitinophaga</taxon>
    </lineage>
</organism>
<name>A0A979G4G2_CHIPD</name>